<accession>A0A1A9WT34</accession>
<reference evidence="6" key="1">
    <citation type="submission" date="2014-03" db="EMBL/GenBank/DDBJ databases">
        <authorList>
            <person name="Aksoy S."/>
            <person name="Warren W."/>
            <person name="Wilson R.K."/>
        </authorList>
    </citation>
    <scope>NUCLEOTIDE SEQUENCE [LARGE SCALE GENOMIC DNA]</scope>
    <source>
        <strain evidence="6">IAEA</strain>
    </source>
</reference>
<dbReference type="InterPro" id="IPR027417">
    <property type="entry name" value="P-loop_NTPase"/>
</dbReference>
<reference evidence="5" key="2">
    <citation type="submission" date="2020-05" db="UniProtKB">
        <authorList>
            <consortium name="EnsemblMetazoa"/>
        </authorList>
    </citation>
    <scope>IDENTIFICATION</scope>
    <source>
        <strain evidence="5">IAEA</strain>
    </source>
</reference>
<dbReference type="PANTHER" id="PTHR14270:SF0">
    <property type="entry name" value="NONSENSE-MEDIATED MRNA DECAY FACTOR SMG9"/>
    <property type="match status" value="1"/>
</dbReference>
<dbReference type="InterPro" id="IPR011646">
    <property type="entry name" value="KAP_P-loop"/>
</dbReference>
<evidence type="ECO:0000256" key="1">
    <source>
        <dbReference type="ARBA" id="ARBA00007712"/>
    </source>
</evidence>
<evidence type="ECO:0000256" key="3">
    <source>
        <dbReference type="SAM" id="MobiDB-lite"/>
    </source>
</evidence>
<keyword evidence="2" id="KW-0866">Nonsense-mediated mRNA decay</keyword>
<dbReference type="SUPFAM" id="SSF52540">
    <property type="entry name" value="P-loop containing nucleoside triphosphate hydrolases"/>
    <property type="match status" value="1"/>
</dbReference>
<dbReference type="STRING" id="37001.A0A1A9WT34"/>
<dbReference type="VEuPathDB" id="VectorBase:GBRI030966"/>
<dbReference type="Pfam" id="PF07693">
    <property type="entry name" value="KAP_NTPase"/>
    <property type="match status" value="1"/>
</dbReference>
<sequence length="450" mass="51464">MSEKRRRYRKSKDEKRSSALAATFKELDIQPKILLKTKNELKTENDWSGSSANVELANPVTVQVPQKTIIFTKNSQSPAMSPNTIKEQTNNNSNDGSQQTQVIEPVPQMTRPATVISSIGLIIDSAKKLLMKNNSDFMVVGVVGTQGVGKSTILNLLANEQPDFDYYRKVFVEEDSIFPTKLKLNRCSARSRTESTHMFITSDRLILLDTPPVLSNAYKKDMTNNELDDLTNIITLLSASHLLIVVMDDYFNLNFLNLLRFAELMKPSQDVKPFLHNYFPNVLFVKNHAKRSDFAQANKTILENILKSLFKDSQLRIYRGQSMDYIQQDGRALMSKQRKARTADVERPVNVFLLPDIKSEEATCYHESLSNIVEQLRCLVFSTPRNQMYVGATDLTEEIWFEWLGKVSQSVDHFFFKTYEDIQRKYLDAAPSAKDNATNNAKDQLESWRD</sequence>
<dbReference type="EnsemblMetazoa" id="GBRI030966-RA">
    <property type="protein sequence ID" value="GBRI030966-PA"/>
    <property type="gene ID" value="GBRI030966"/>
</dbReference>
<evidence type="ECO:0000313" key="5">
    <source>
        <dbReference type="EnsemblMetazoa" id="GBRI030966-PA"/>
    </source>
</evidence>
<proteinExistence type="inferred from homology"/>
<organism evidence="5 6">
    <name type="scientific">Glossina brevipalpis</name>
    <dbReference type="NCBI Taxonomy" id="37001"/>
    <lineage>
        <taxon>Eukaryota</taxon>
        <taxon>Metazoa</taxon>
        <taxon>Ecdysozoa</taxon>
        <taxon>Arthropoda</taxon>
        <taxon>Hexapoda</taxon>
        <taxon>Insecta</taxon>
        <taxon>Pterygota</taxon>
        <taxon>Neoptera</taxon>
        <taxon>Endopterygota</taxon>
        <taxon>Diptera</taxon>
        <taxon>Brachycera</taxon>
        <taxon>Muscomorpha</taxon>
        <taxon>Hippoboscoidea</taxon>
        <taxon>Glossinidae</taxon>
        <taxon>Glossina</taxon>
    </lineage>
</organism>
<name>A0A1A9WT34_9MUSC</name>
<evidence type="ECO:0000256" key="2">
    <source>
        <dbReference type="ARBA" id="ARBA00023161"/>
    </source>
</evidence>
<evidence type="ECO:0000259" key="4">
    <source>
        <dbReference type="Pfam" id="PF07693"/>
    </source>
</evidence>
<comment type="similarity">
    <text evidence="1">Belongs to the SMG9 family.</text>
</comment>
<evidence type="ECO:0000313" key="6">
    <source>
        <dbReference type="Proteomes" id="UP000091820"/>
    </source>
</evidence>
<dbReference type="AlphaFoldDB" id="A0A1A9WT34"/>
<dbReference type="PANTHER" id="PTHR14270">
    <property type="entry name" value="NONSENSE-MEDIATED MRNA DECAY FACTOR SMG9"/>
    <property type="match status" value="1"/>
</dbReference>
<dbReference type="Proteomes" id="UP000091820">
    <property type="component" value="Unassembled WGS sequence"/>
</dbReference>
<feature type="region of interest" description="Disordered" evidence="3">
    <location>
        <begin position="72"/>
        <end position="102"/>
    </location>
</feature>
<dbReference type="GO" id="GO:0000184">
    <property type="term" value="P:nuclear-transcribed mRNA catabolic process, nonsense-mediated decay"/>
    <property type="evidence" value="ECO:0007669"/>
    <property type="project" value="UniProtKB-KW"/>
</dbReference>
<feature type="domain" description="KAP NTPase" evidence="4">
    <location>
        <begin position="122"/>
        <end position="311"/>
    </location>
</feature>
<dbReference type="InterPro" id="IPR039177">
    <property type="entry name" value="SMG9"/>
</dbReference>
<keyword evidence="6" id="KW-1185">Reference proteome</keyword>
<dbReference type="Gene3D" id="3.40.50.300">
    <property type="entry name" value="P-loop containing nucleotide triphosphate hydrolases"/>
    <property type="match status" value="1"/>
</dbReference>
<protein>
    <recommendedName>
        <fullName evidence="4">KAP NTPase domain-containing protein</fullName>
    </recommendedName>
</protein>